<comment type="caution">
    <text evidence="4">The sequence shown here is derived from an EMBL/GenBank/DDBJ whole genome shotgun (WGS) entry which is preliminary data.</text>
</comment>
<keyword evidence="2" id="KW-1005">Bacterial flagellum biogenesis</keyword>
<keyword evidence="3" id="KW-0694">RNA-binding</keyword>
<reference evidence="5" key="1">
    <citation type="submission" date="2023-07" db="EMBL/GenBank/DDBJ databases">
        <title>Paracoccus sp. MBLB3053 whole genome sequence.</title>
        <authorList>
            <person name="Hwang C.Y."/>
            <person name="Cho E.-S."/>
            <person name="Seo M.-J."/>
        </authorList>
    </citation>
    <scope>NUCLEOTIDE SEQUENCE [LARGE SCALE GENOMIC DNA]</scope>
    <source>
        <strain evidence="5">MBLB3053</strain>
    </source>
</reference>
<dbReference type="EMBL" id="JAVQLW010000001">
    <property type="protein sequence ID" value="MDS9466069.1"/>
    <property type="molecule type" value="Genomic_DNA"/>
</dbReference>
<evidence type="ECO:0000256" key="2">
    <source>
        <dbReference type="ARBA" id="ARBA00022795"/>
    </source>
</evidence>
<keyword evidence="4" id="KW-0966">Cell projection</keyword>
<name>A0ABU2HP38_9RHOB</name>
<keyword evidence="4" id="KW-0282">Flagellum</keyword>
<dbReference type="InterPro" id="IPR009967">
    <property type="entry name" value="Flagellum_FlbT"/>
</dbReference>
<proteinExistence type="predicted"/>
<gene>
    <name evidence="4" type="ORF">RGQ15_00565</name>
</gene>
<keyword evidence="5" id="KW-1185">Reference proteome</keyword>
<dbReference type="Proteomes" id="UP001269144">
    <property type="component" value="Unassembled WGS sequence"/>
</dbReference>
<accession>A0ABU2HP38</accession>
<evidence type="ECO:0000256" key="3">
    <source>
        <dbReference type="ARBA" id="ARBA00022884"/>
    </source>
</evidence>
<evidence type="ECO:0000256" key="1">
    <source>
        <dbReference type="ARBA" id="ARBA00022491"/>
    </source>
</evidence>
<keyword evidence="1" id="KW-0678">Repressor</keyword>
<sequence>MSGLILKLAPNERILVNGAVIENGERRTRISIKTPNAAILRLRDAIHPAEAQTPVSRICYICQLVLTAEAEEDHGREQALEGIAQLAQVFPLGATRELLDDAARHLREGNFYLAMKLLRGLLPLEASLLAGHGS</sequence>
<protein>
    <submittedName>
        <fullName evidence="4">Flagellar biosynthesis repressor FlbT</fullName>
    </submittedName>
</protein>
<evidence type="ECO:0000313" key="5">
    <source>
        <dbReference type="Proteomes" id="UP001269144"/>
    </source>
</evidence>
<dbReference type="RefSeq" id="WP_311158262.1">
    <property type="nucleotide sequence ID" value="NZ_JAVQLW010000001.1"/>
</dbReference>
<evidence type="ECO:0000313" key="4">
    <source>
        <dbReference type="EMBL" id="MDS9466069.1"/>
    </source>
</evidence>
<dbReference type="Pfam" id="PF07378">
    <property type="entry name" value="FlbT"/>
    <property type="match status" value="1"/>
</dbReference>
<keyword evidence="4" id="KW-0969">Cilium</keyword>
<organism evidence="4 5">
    <name type="scientific">Paracoccus aurantius</name>
    <dbReference type="NCBI Taxonomy" id="3073814"/>
    <lineage>
        <taxon>Bacteria</taxon>
        <taxon>Pseudomonadati</taxon>
        <taxon>Pseudomonadota</taxon>
        <taxon>Alphaproteobacteria</taxon>
        <taxon>Rhodobacterales</taxon>
        <taxon>Paracoccaceae</taxon>
        <taxon>Paracoccus</taxon>
    </lineage>
</organism>